<evidence type="ECO:0000256" key="3">
    <source>
        <dbReference type="ARBA" id="ARBA00022989"/>
    </source>
</evidence>
<gene>
    <name evidence="10" type="primary">fliO</name>
    <name evidence="9" type="ORF">Lbir_2613</name>
    <name evidence="10" type="ORF">NCTC12437_01051</name>
</gene>
<evidence type="ECO:0000256" key="7">
    <source>
        <dbReference type="RuleBase" id="RU362064"/>
    </source>
</evidence>
<evidence type="ECO:0000256" key="8">
    <source>
        <dbReference type="SAM" id="SignalP"/>
    </source>
</evidence>
<accession>A0A378I966</accession>
<dbReference type="GO" id="GO:0009425">
    <property type="term" value="C:bacterial-type flagellum basal body"/>
    <property type="evidence" value="ECO:0007669"/>
    <property type="project" value="UniProtKB-SubCell"/>
</dbReference>
<name>A0A378I966_9GAMM</name>
<dbReference type="NCBIfam" id="TIGR03500">
    <property type="entry name" value="FliO_TIGR"/>
    <property type="match status" value="1"/>
</dbReference>
<dbReference type="InterPro" id="IPR022781">
    <property type="entry name" value="Flagellar_biosynth_FliO"/>
</dbReference>
<keyword evidence="10" id="KW-0969">Cilium</keyword>
<keyword evidence="10" id="KW-0282">Flagellum</keyword>
<keyword evidence="1 7" id="KW-1003">Cell membrane</keyword>
<comment type="subcellular location">
    <subcellularLocation>
        <location evidence="7">Cell membrane</location>
    </subcellularLocation>
    <subcellularLocation>
        <location evidence="7">Bacterial flagellum basal body</location>
    </subcellularLocation>
</comment>
<keyword evidence="5 7" id="KW-0975">Bacterial flagellum</keyword>
<dbReference type="Pfam" id="PF04347">
    <property type="entry name" value="FliO"/>
    <property type="match status" value="1"/>
</dbReference>
<evidence type="ECO:0000256" key="1">
    <source>
        <dbReference type="ARBA" id="ARBA00022475"/>
    </source>
</evidence>
<dbReference type="GO" id="GO:0044781">
    <property type="term" value="P:bacterial-type flagellum organization"/>
    <property type="evidence" value="ECO:0007669"/>
    <property type="project" value="UniProtKB-UniRule"/>
</dbReference>
<proteinExistence type="inferred from homology"/>
<dbReference type="PANTHER" id="PTHR38766">
    <property type="entry name" value="FLAGELLAR PROTEIN FLIO"/>
    <property type="match status" value="1"/>
</dbReference>
<keyword evidence="8" id="KW-0732">Signal</keyword>
<dbReference type="STRING" id="28083.Lbir_2613"/>
<dbReference type="InterPro" id="IPR052205">
    <property type="entry name" value="FliO/MopB"/>
</dbReference>
<feature type="signal peptide" evidence="8">
    <location>
        <begin position="1"/>
        <end position="20"/>
    </location>
</feature>
<evidence type="ECO:0000256" key="2">
    <source>
        <dbReference type="ARBA" id="ARBA00022692"/>
    </source>
</evidence>
<dbReference type="EMBL" id="UGNW01000001">
    <property type="protein sequence ID" value="STX31280.1"/>
    <property type="molecule type" value="Genomic_DNA"/>
</dbReference>
<evidence type="ECO:0000256" key="5">
    <source>
        <dbReference type="ARBA" id="ARBA00023143"/>
    </source>
</evidence>
<reference evidence="9 11" key="1">
    <citation type="submission" date="2015-11" db="EMBL/GenBank/DDBJ databases">
        <title>Genomic analysis of 38 Legionella species identifies large and diverse effector repertoires.</title>
        <authorList>
            <person name="Burstein D."/>
            <person name="Amaro F."/>
            <person name="Zusman T."/>
            <person name="Lifshitz Z."/>
            <person name="Cohen O."/>
            <person name="Gilbert J.A."/>
            <person name="Pupko T."/>
            <person name="Shuman H.A."/>
            <person name="Segal G."/>
        </authorList>
    </citation>
    <scope>NUCLEOTIDE SEQUENCE [LARGE SCALE GENOMIC DNA]</scope>
    <source>
        <strain evidence="9 11">CDC#1407-AL-14</strain>
    </source>
</reference>
<dbReference type="Proteomes" id="UP000255066">
    <property type="component" value="Unassembled WGS sequence"/>
</dbReference>
<feature type="chain" id="PRO_5017028169" description="Flagellar protein" evidence="8">
    <location>
        <begin position="21"/>
        <end position="135"/>
    </location>
</feature>
<feature type="transmembrane region" description="Helical" evidence="7">
    <location>
        <begin position="36"/>
        <end position="54"/>
    </location>
</feature>
<dbReference type="AlphaFoldDB" id="A0A378I966"/>
<evidence type="ECO:0000313" key="12">
    <source>
        <dbReference type="Proteomes" id="UP000255066"/>
    </source>
</evidence>
<evidence type="ECO:0000256" key="6">
    <source>
        <dbReference type="ARBA" id="ARBA00037937"/>
    </source>
</evidence>
<keyword evidence="3 7" id="KW-1133">Transmembrane helix</keyword>
<evidence type="ECO:0000313" key="11">
    <source>
        <dbReference type="Proteomes" id="UP000054735"/>
    </source>
</evidence>
<comment type="similarity">
    <text evidence="6 7">Belongs to the FliO/MopB family.</text>
</comment>
<sequence length="135" mass="14643">MKLLGKGLALFFFLATAAHAAGSGEPGLSNAELLRILIGLLFVIVLILAFTWLLKQLNRMGNYKNANLEVISSSPLGPRERILVLRAGARYLLLGVTSNNISILCDFGEQLPSGFEKQKEAGFADLLKNALRTKS</sequence>
<keyword evidence="11" id="KW-1185">Reference proteome</keyword>
<dbReference type="EMBL" id="LNXT01000048">
    <property type="protein sequence ID" value="KTC68011.1"/>
    <property type="molecule type" value="Genomic_DNA"/>
</dbReference>
<protein>
    <recommendedName>
        <fullName evidence="7">Flagellar protein</fullName>
    </recommendedName>
</protein>
<evidence type="ECO:0000313" key="10">
    <source>
        <dbReference type="EMBL" id="STX31280.1"/>
    </source>
</evidence>
<dbReference type="OrthoDB" id="5741235at2"/>
<organism evidence="10 12">
    <name type="scientific">Legionella birminghamensis</name>
    <dbReference type="NCBI Taxonomy" id="28083"/>
    <lineage>
        <taxon>Bacteria</taxon>
        <taxon>Pseudomonadati</taxon>
        <taxon>Pseudomonadota</taxon>
        <taxon>Gammaproteobacteria</taxon>
        <taxon>Legionellales</taxon>
        <taxon>Legionellaceae</taxon>
        <taxon>Legionella</taxon>
    </lineage>
</organism>
<dbReference type="RefSeq" id="WP_058524607.1">
    <property type="nucleotide sequence ID" value="NZ_CAAAHV010000027.1"/>
</dbReference>
<keyword evidence="2 7" id="KW-0812">Transmembrane</keyword>
<keyword evidence="4 7" id="KW-0472">Membrane</keyword>
<reference evidence="10 12" key="2">
    <citation type="submission" date="2018-06" db="EMBL/GenBank/DDBJ databases">
        <authorList>
            <consortium name="Pathogen Informatics"/>
            <person name="Doyle S."/>
        </authorList>
    </citation>
    <scope>NUCLEOTIDE SEQUENCE [LARGE SCALE GENOMIC DNA]</scope>
    <source>
        <strain evidence="10 12">NCTC12437</strain>
    </source>
</reference>
<dbReference type="GO" id="GO:0005886">
    <property type="term" value="C:plasma membrane"/>
    <property type="evidence" value="ECO:0007669"/>
    <property type="project" value="UniProtKB-SubCell"/>
</dbReference>
<dbReference type="Proteomes" id="UP000054735">
    <property type="component" value="Unassembled WGS sequence"/>
</dbReference>
<evidence type="ECO:0000313" key="9">
    <source>
        <dbReference type="EMBL" id="KTC68011.1"/>
    </source>
</evidence>
<evidence type="ECO:0000256" key="4">
    <source>
        <dbReference type="ARBA" id="ARBA00023136"/>
    </source>
</evidence>
<dbReference type="PANTHER" id="PTHR38766:SF1">
    <property type="entry name" value="FLAGELLAR PROTEIN FLIO"/>
    <property type="match status" value="1"/>
</dbReference>
<keyword evidence="10" id="KW-0966">Cell projection</keyword>